<keyword evidence="4 5" id="KW-0413">Isomerase</keyword>
<feature type="active site" description="Nucleophile" evidence="5">
    <location>
        <position position="44"/>
    </location>
</feature>
<accession>A0A6C0GQ52</accession>
<keyword evidence="3 5" id="KW-0819">tRNA processing</keyword>
<evidence type="ECO:0000256" key="2">
    <source>
        <dbReference type="ARBA" id="ARBA00005642"/>
    </source>
</evidence>
<name>A0A6C0GQ52_9BACT</name>
<dbReference type="InterPro" id="IPR020103">
    <property type="entry name" value="PsdUridine_synth_cat_dom_sf"/>
</dbReference>
<gene>
    <name evidence="5 8" type="primary">truB</name>
    <name evidence="8" type="ORF">GXP67_27860</name>
</gene>
<dbReference type="GO" id="GO:0003723">
    <property type="term" value="F:RNA binding"/>
    <property type="evidence" value="ECO:0007669"/>
    <property type="project" value="InterPro"/>
</dbReference>
<dbReference type="SUPFAM" id="SSF55120">
    <property type="entry name" value="Pseudouridine synthase"/>
    <property type="match status" value="1"/>
</dbReference>
<dbReference type="Pfam" id="PF01509">
    <property type="entry name" value="TruB_N"/>
    <property type="match status" value="1"/>
</dbReference>
<dbReference type="EC" id="5.4.99.25" evidence="5"/>
<dbReference type="NCBIfam" id="TIGR00431">
    <property type="entry name" value="TruB"/>
    <property type="match status" value="1"/>
</dbReference>
<dbReference type="GO" id="GO:1990481">
    <property type="term" value="P:mRNA pseudouridine synthesis"/>
    <property type="evidence" value="ECO:0007669"/>
    <property type="project" value="TreeGrafter"/>
</dbReference>
<dbReference type="AlphaFoldDB" id="A0A6C0GQ52"/>
<comment type="similarity">
    <text evidence="2 5">Belongs to the pseudouridine synthase TruB family. Type 1 subfamily.</text>
</comment>
<evidence type="ECO:0000313" key="8">
    <source>
        <dbReference type="EMBL" id="QHT70189.1"/>
    </source>
</evidence>
<dbReference type="HAMAP" id="MF_01080">
    <property type="entry name" value="TruB_bact"/>
    <property type="match status" value="1"/>
</dbReference>
<feature type="domain" description="Pseudouridine synthase II N-terminal" evidence="6">
    <location>
        <begin position="29"/>
        <end position="177"/>
    </location>
</feature>
<comment type="catalytic activity">
    <reaction evidence="1 5">
        <text>uridine(55) in tRNA = pseudouridine(55) in tRNA</text>
        <dbReference type="Rhea" id="RHEA:42532"/>
        <dbReference type="Rhea" id="RHEA-COMP:10101"/>
        <dbReference type="Rhea" id="RHEA-COMP:10102"/>
        <dbReference type="ChEBI" id="CHEBI:65314"/>
        <dbReference type="ChEBI" id="CHEBI:65315"/>
        <dbReference type="EC" id="5.4.99.25"/>
    </reaction>
</comment>
<keyword evidence="9" id="KW-1185">Reference proteome</keyword>
<organism evidence="8 9">
    <name type="scientific">Rhodocytophaga rosea</name>
    <dbReference type="NCBI Taxonomy" id="2704465"/>
    <lineage>
        <taxon>Bacteria</taxon>
        <taxon>Pseudomonadati</taxon>
        <taxon>Bacteroidota</taxon>
        <taxon>Cytophagia</taxon>
        <taxon>Cytophagales</taxon>
        <taxon>Rhodocytophagaceae</taxon>
        <taxon>Rhodocytophaga</taxon>
    </lineage>
</organism>
<dbReference type="InterPro" id="IPR014780">
    <property type="entry name" value="tRNA_psdUridine_synth_TruB"/>
</dbReference>
<proteinExistence type="inferred from homology"/>
<dbReference type="KEGG" id="rhoz:GXP67_27860"/>
<dbReference type="PANTHER" id="PTHR13767">
    <property type="entry name" value="TRNA-PSEUDOURIDINE SYNTHASE"/>
    <property type="match status" value="1"/>
</dbReference>
<feature type="domain" description="tRNA pseudouridylate synthase B C-terminal" evidence="7">
    <location>
        <begin position="178"/>
        <end position="218"/>
    </location>
</feature>
<dbReference type="CDD" id="cd02573">
    <property type="entry name" value="PseudoU_synth_EcTruB"/>
    <property type="match status" value="1"/>
</dbReference>
<evidence type="ECO:0000256" key="5">
    <source>
        <dbReference type="HAMAP-Rule" id="MF_01080"/>
    </source>
</evidence>
<dbReference type="InterPro" id="IPR002501">
    <property type="entry name" value="PsdUridine_synth_N"/>
</dbReference>
<evidence type="ECO:0000256" key="3">
    <source>
        <dbReference type="ARBA" id="ARBA00022694"/>
    </source>
</evidence>
<reference evidence="8 9" key="1">
    <citation type="submission" date="2020-01" db="EMBL/GenBank/DDBJ databases">
        <authorList>
            <person name="Kim M.K."/>
        </authorList>
    </citation>
    <scope>NUCLEOTIDE SEQUENCE [LARGE SCALE GENOMIC DNA]</scope>
    <source>
        <strain evidence="8 9">172606-1</strain>
    </source>
</reference>
<comment type="function">
    <text evidence="5">Responsible for synthesis of pseudouridine from uracil-55 in the psi GC loop of transfer RNAs.</text>
</comment>
<dbReference type="GO" id="GO:0031119">
    <property type="term" value="P:tRNA pseudouridine synthesis"/>
    <property type="evidence" value="ECO:0007669"/>
    <property type="project" value="UniProtKB-UniRule"/>
</dbReference>
<dbReference type="GO" id="GO:0160148">
    <property type="term" value="F:tRNA pseudouridine(55) synthase activity"/>
    <property type="evidence" value="ECO:0007669"/>
    <property type="project" value="UniProtKB-EC"/>
</dbReference>
<evidence type="ECO:0000256" key="1">
    <source>
        <dbReference type="ARBA" id="ARBA00000385"/>
    </source>
</evidence>
<protein>
    <recommendedName>
        <fullName evidence="5">tRNA pseudouridine synthase B</fullName>
        <ecNumber evidence="5">5.4.99.25</ecNumber>
    </recommendedName>
    <alternativeName>
        <fullName evidence="5">tRNA pseudouridine(55) synthase</fullName>
        <shortName evidence="5">Psi55 synthase</shortName>
    </alternativeName>
    <alternativeName>
        <fullName evidence="5">tRNA pseudouridylate synthase</fullName>
    </alternativeName>
    <alternativeName>
        <fullName evidence="5">tRNA-uridine isomerase</fullName>
    </alternativeName>
</protein>
<dbReference type="Pfam" id="PF16198">
    <property type="entry name" value="TruB_C_2"/>
    <property type="match status" value="1"/>
</dbReference>
<evidence type="ECO:0000313" key="9">
    <source>
        <dbReference type="Proteomes" id="UP000480178"/>
    </source>
</evidence>
<dbReference type="InterPro" id="IPR032819">
    <property type="entry name" value="TruB_C"/>
</dbReference>
<evidence type="ECO:0000259" key="6">
    <source>
        <dbReference type="Pfam" id="PF01509"/>
    </source>
</evidence>
<dbReference type="Proteomes" id="UP000480178">
    <property type="component" value="Chromosome"/>
</dbReference>
<evidence type="ECO:0000256" key="4">
    <source>
        <dbReference type="ARBA" id="ARBA00023235"/>
    </source>
</evidence>
<dbReference type="RefSeq" id="WP_162446171.1">
    <property type="nucleotide sequence ID" value="NZ_CP048222.1"/>
</dbReference>
<dbReference type="Gene3D" id="3.30.2350.10">
    <property type="entry name" value="Pseudouridine synthase"/>
    <property type="match status" value="1"/>
</dbReference>
<dbReference type="PANTHER" id="PTHR13767:SF2">
    <property type="entry name" value="PSEUDOURIDYLATE SYNTHASE TRUB1"/>
    <property type="match status" value="1"/>
</dbReference>
<evidence type="ECO:0000259" key="7">
    <source>
        <dbReference type="Pfam" id="PF16198"/>
    </source>
</evidence>
<sequence>MSTQFEEGTVLLIDKPYRWTSFDVVRKIRNALHIKKIGHAGTLDPLATGLLILCTGKMTKQIDSYQAQEKEYMGKLVLGKTTPSVDLETDFDQIYETCHISQEMLQWAALQLTGSLKQIPPIYSAIQVDGQRVYKKARKGETVKLQPRLVEVSLFEISFTDFPVIDFRIICSKGTYIRSLVRDFGELLNSGAYLAELRRTRIGTFTIENAQTVEEFIQKLRLLL</sequence>
<dbReference type="EMBL" id="CP048222">
    <property type="protein sequence ID" value="QHT70189.1"/>
    <property type="molecule type" value="Genomic_DNA"/>
</dbReference>